<gene>
    <name evidence="7" type="primary">mltG</name>
    <name evidence="8" type="ORF">CLV62_1196</name>
</gene>
<dbReference type="GO" id="GO:0008932">
    <property type="term" value="F:lytic endotransglycosylase activity"/>
    <property type="evidence" value="ECO:0007669"/>
    <property type="project" value="UniProtKB-UniRule"/>
</dbReference>
<dbReference type="AlphaFoldDB" id="A0A2V3PNN9"/>
<evidence type="ECO:0000256" key="2">
    <source>
        <dbReference type="ARBA" id="ARBA00022692"/>
    </source>
</evidence>
<comment type="similarity">
    <text evidence="7">Belongs to the transglycosylase MltG family.</text>
</comment>
<feature type="site" description="Important for catalytic activity" evidence="7">
    <location>
        <position position="219"/>
    </location>
</feature>
<dbReference type="CDD" id="cd08010">
    <property type="entry name" value="MltG_like"/>
    <property type="match status" value="1"/>
</dbReference>
<keyword evidence="9" id="KW-1185">Reference proteome</keyword>
<dbReference type="HAMAP" id="MF_02065">
    <property type="entry name" value="MltG"/>
    <property type="match status" value="1"/>
</dbReference>
<feature type="transmembrane region" description="Helical" evidence="7">
    <location>
        <begin position="7"/>
        <end position="27"/>
    </location>
</feature>
<dbReference type="PANTHER" id="PTHR30518:SF2">
    <property type="entry name" value="ENDOLYTIC MUREIN TRANSGLYCOSYLASE"/>
    <property type="match status" value="1"/>
</dbReference>
<dbReference type="RefSeq" id="WP_110311382.1">
    <property type="nucleotide sequence ID" value="NZ_QICL01000019.1"/>
</dbReference>
<sequence length="343" mass="39277">MAKTKRNVLFIILAVLILAAGGVFVYIKSFLDAEFRIKETVYIYVDKQKSFDAVLIQMDTTAHVSDLNAFKRLANYMKYPANMKTGRYAITPDMSIQEAVSELKGGHQAPVKLKFNNIRTKEDLAKRLASQLMLTEQEFMDAFNDAEICSKLGFTPETITCMFVPNTYEVYWDVTLDSFLKRMKEEYSKFWTSDRLEKAKAQGLTPVEVSILASIVEEECYFPDEYPVVAGLYLNRLRIGQLLQADPTVKFAVGDFSLKRILFEHLQVESPYNTYKHPGLPPGPIRVASIKGIDSVLNSQKHDYLYMCAKEDFSGRHNFAVTHAEHVRNANRYRTALNQRKIF</sequence>
<evidence type="ECO:0000256" key="4">
    <source>
        <dbReference type="ARBA" id="ARBA00023136"/>
    </source>
</evidence>
<name>A0A2V3PNN9_9BACT</name>
<evidence type="ECO:0000256" key="5">
    <source>
        <dbReference type="ARBA" id="ARBA00023239"/>
    </source>
</evidence>
<dbReference type="Proteomes" id="UP000247973">
    <property type="component" value="Unassembled WGS sequence"/>
</dbReference>
<comment type="caution">
    <text evidence="8">The sequence shown here is derived from an EMBL/GenBank/DDBJ whole genome shotgun (WGS) entry which is preliminary data.</text>
</comment>
<dbReference type="OrthoDB" id="9814591at2"/>
<comment type="catalytic activity">
    <reaction evidence="7">
        <text>a peptidoglycan chain = a peptidoglycan chain with N-acetyl-1,6-anhydromuramyl-[peptide] at the reducing end + a peptidoglycan chain with N-acetylglucosamine at the non-reducing end.</text>
        <dbReference type="EC" id="4.2.2.29"/>
    </reaction>
</comment>
<accession>A0A2V3PNN9</accession>
<dbReference type="Gene3D" id="3.30.160.60">
    <property type="entry name" value="Classic Zinc Finger"/>
    <property type="match status" value="1"/>
</dbReference>
<evidence type="ECO:0000256" key="1">
    <source>
        <dbReference type="ARBA" id="ARBA00022475"/>
    </source>
</evidence>
<dbReference type="NCBIfam" id="TIGR00247">
    <property type="entry name" value="endolytic transglycosylase MltG"/>
    <property type="match status" value="1"/>
</dbReference>
<evidence type="ECO:0000313" key="8">
    <source>
        <dbReference type="EMBL" id="PXV62467.1"/>
    </source>
</evidence>
<dbReference type="Gene3D" id="3.30.1490.480">
    <property type="entry name" value="Endolytic murein transglycosylase"/>
    <property type="match status" value="1"/>
</dbReference>
<evidence type="ECO:0000256" key="6">
    <source>
        <dbReference type="ARBA" id="ARBA00023316"/>
    </source>
</evidence>
<keyword evidence="6 7" id="KW-0961">Cell wall biogenesis/degradation</keyword>
<keyword evidence="5 7" id="KW-0456">Lyase</keyword>
<proteinExistence type="inferred from homology"/>
<keyword evidence="1 7" id="KW-1003">Cell membrane</keyword>
<dbReference type="InterPro" id="IPR003770">
    <property type="entry name" value="MLTG-like"/>
</dbReference>
<organism evidence="8 9">
    <name type="scientific">Dysgonomonas alginatilytica</name>
    <dbReference type="NCBI Taxonomy" id="1605892"/>
    <lineage>
        <taxon>Bacteria</taxon>
        <taxon>Pseudomonadati</taxon>
        <taxon>Bacteroidota</taxon>
        <taxon>Bacteroidia</taxon>
        <taxon>Bacteroidales</taxon>
        <taxon>Dysgonomonadaceae</taxon>
        <taxon>Dysgonomonas</taxon>
    </lineage>
</organism>
<dbReference type="GO" id="GO:0009252">
    <property type="term" value="P:peptidoglycan biosynthetic process"/>
    <property type="evidence" value="ECO:0007669"/>
    <property type="project" value="UniProtKB-UniRule"/>
</dbReference>
<dbReference type="Pfam" id="PF02618">
    <property type="entry name" value="YceG"/>
    <property type="match status" value="1"/>
</dbReference>
<dbReference type="GO" id="GO:0005886">
    <property type="term" value="C:plasma membrane"/>
    <property type="evidence" value="ECO:0007669"/>
    <property type="project" value="UniProtKB-SubCell"/>
</dbReference>
<dbReference type="EMBL" id="QICL01000019">
    <property type="protein sequence ID" value="PXV62467.1"/>
    <property type="molecule type" value="Genomic_DNA"/>
</dbReference>
<dbReference type="GO" id="GO:0071555">
    <property type="term" value="P:cell wall organization"/>
    <property type="evidence" value="ECO:0007669"/>
    <property type="project" value="UniProtKB-KW"/>
</dbReference>
<keyword evidence="2 7" id="KW-0812">Transmembrane</keyword>
<evidence type="ECO:0000256" key="7">
    <source>
        <dbReference type="HAMAP-Rule" id="MF_02065"/>
    </source>
</evidence>
<protein>
    <recommendedName>
        <fullName evidence="7">Endolytic murein transglycosylase</fullName>
        <ecNumber evidence="7">4.2.2.29</ecNumber>
    </recommendedName>
    <alternativeName>
        <fullName evidence="7">Peptidoglycan lytic transglycosylase</fullName>
    </alternativeName>
    <alternativeName>
        <fullName evidence="7">Peptidoglycan polymerization terminase</fullName>
    </alternativeName>
</protein>
<keyword evidence="3 7" id="KW-1133">Transmembrane helix</keyword>
<comment type="subcellular location">
    <subcellularLocation>
        <location evidence="7">Cell membrane</location>
        <topology evidence="7">Single-pass membrane protein</topology>
    </subcellularLocation>
</comment>
<dbReference type="EC" id="4.2.2.29" evidence="7"/>
<reference evidence="8 9" key="1">
    <citation type="submission" date="2018-03" db="EMBL/GenBank/DDBJ databases">
        <title>Genomic Encyclopedia of Archaeal and Bacterial Type Strains, Phase II (KMG-II): from individual species to whole genera.</title>
        <authorList>
            <person name="Goeker M."/>
        </authorList>
    </citation>
    <scope>NUCLEOTIDE SEQUENCE [LARGE SCALE GENOMIC DNA]</scope>
    <source>
        <strain evidence="8 9">DSM 100214</strain>
    </source>
</reference>
<evidence type="ECO:0000256" key="3">
    <source>
        <dbReference type="ARBA" id="ARBA00022989"/>
    </source>
</evidence>
<dbReference type="PANTHER" id="PTHR30518">
    <property type="entry name" value="ENDOLYTIC MUREIN TRANSGLYCOSYLASE"/>
    <property type="match status" value="1"/>
</dbReference>
<evidence type="ECO:0000313" key="9">
    <source>
        <dbReference type="Proteomes" id="UP000247973"/>
    </source>
</evidence>
<keyword evidence="4 7" id="KW-0472">Membrane</keyword>
<comment type="function">
    <text evidence="7">Functions as a peptidoglycan terminase that cleaves nascent peptidoglycan strands endolytically to terminate their elongation.</text>
</comment>